<name>A0A5A9NAY9_9TELE</name>
<sequence length="185" mass="21666">MEIMSNPETQMVKTQTDVQQMIQDRIKKFEDIKHSVELMKRKTDEEKADSVEMFRDLIRSIERCQCDVLKMMEEKQKRAEKHAEDVMKDLEQDISELKKRNIELQQIMSNTEDHLHLIQISSSLCTPVNMKNCSDINVDTSYSLNTVILLTQLKQTLDHKLDQKLDQTLLIMKQQFAGTVCDVHP</sequence>
<keyword evidence="4" id="KW-0175">Coiled coil</keyword>
<dbReference type="InterPro" id="IPR051051">
    <property type="entry name" value="E3_ubiq-ligase_TRIM/RNF"/>
</dbReference>
<comment type="caution">
    <text evidence="6">The sequence shown here is derived from an EMBL/GenBank/DDBJ whole genome shotgun (WGS) entry which is preliminary data.</text>
</comment>
<evidence type="ECO:0000256" key="3">
    <source>
        <dbReference type="ARBA" id="ARBA00022833"/>
    </source>
</evidence>
<feature type="domain" description="TRIM8/14/16/25/29/45/65 coiled-coil region" evidence="5">
    <location>
        <begin position="22"/>
        <end position="162"/>
    </location>
</feature>
<dbReference type="Proteomes" id="UP000324632">
    <property type="component" value="Chromosome 20"/>
</dbReference>
<dbReference type="EMBL" id="SOYY01000020">
    <property type="protein sequence ID" value="KAA0706543.1"/>
    <property type="molecule type" value="Genomic_DNA"/>
</dbReference>
<dbReference type="PANTHER" id="PTHR25465:SF32">
    <property type="entry name" value="BLOODTHIRSTY-RELATED GENE FAMILY, MEMBER 16 ISOFORM X1-RELATED"/>
    <property type="match status" value="1"/>
</dbReference>
<dbReference type="InterPro" id="IPR058030">
    <property type="entry name" value="TRIM8/14/16/25/29/45/65_CC"/>
</dbReference>
<feature type="coiled-coil region" evidence="4">
    <location>
        <begin position="69"/>
        <end position="114"/>
    </location>
</feature>
<organism evidence="6 7">
    <name type="scientific">Triplophysa tibetana</name>
    <dbReference type="NCBI Taxonomy" id="1572043"/>
    <lineage>
        <taxon>Eukaryota</taxon>
        <taxon>Metazoa</taxon>
        <taxon>Chordata</taxon>
        <taxon>Craniata</taxon>
        <taxon>Vertebrata</taxon>
        <taxon>Euteleostomi</taxon>
        <taxon>Actinopterygii</taxon>
        <taxon>Neopterygii</taxon>
        <taxon>Teleostei</taxon>
        <taxon>Ostariophysi</taxon>
        <taxon>Cypriniformes</taxon>
        <taxon>Nemacheilidae</taxon>
        <taxon>Triplophysa</taxon>
    </lineage>
</organism>
<dbReference type="Pfam" id="PF25600">
    <property type="entry name" value="TRIM_CC"/>
    <property type="match status" value="1"/>
</dbReference>
<evidence type="ECO:0000313" key="6">
    <source>
        <dbReference type="EMBL" id="KAA0706543.1"/>
    </source>
</evidence>
<dbReference type="PANTHER" id="PTHR25465">
    <property type="entry name" value="B-BOX DOMAIN CONTAINING"/>
    <property type="match status" value="1"/>
</dbReference>
<evidence type="ECO:0000256" key="4">
    <source>
        <dbReference type="SAM" id="Coils"/>
    </source>
</evidence>
<keyword evidence="1" id="KW-0479">Metal-binding</keyword>
<proteinExistence type="predicted"/>
<evidence type="ECO:0000256" key="2">
    <source>
        <dbReference type="ARBA" id="ARBA00022771"/>
    </source>
</evidence>
<evidence type="ECO:0000259" key="5">
    <source>
        <dbReference type="Pfam" id="PF25600"/>
    </source>
</evidence>
<dbReference type="AlphaFoldDB" id="A0A5A9NAY9"/>
<protein>
    <recommendedName>
        <fullName evidence="5">TRIM8/14/16/25/29/45/65 coiled-coil region domain-containing protein</fullName>
    </recommendedName>
</protein>
<evidence type="ECO:0000256" key="1">
    <source>
        <dbReference type="ARBA" id="ARBA00022723"/>
    </source>
</evidence>
<keyword evidence="7" id="KW-1185">Reference proteome</keyword>
<keyword evidence="2" id="KW-0863">Zinc-finger</keyword>
<evidence type="ECO:0000313" key="7">
    <source>
        <dbReference type="Proteomes" id="UP000324632"/>
    </source>
</evidence>
<reference evidence="6 7" key="1">
    <citation type="journal article" date="2019" name="Mol. Ecol. Resour.">
        <title>Chromosome-level genome assembly of Triplophysa tibetana, a fish adapted to the harsh high-altitude environment of the Tibetan Plateau.</title>
        <authorList>
            <person name="Yang X."/>
            <person name="Liu H."/>
            <person name="Ma Z."/>
            <person name="Zou Y."/>
            <person name="Zou M."/>
            <person name="Mao Y."/>
            <person name="Li X."/>
            <person name="Wang H."/>
            <person name="Chen T."/>
            <person name="Wang W."/>
            <person name="Yang R."/>
        </authorList>
    </citation>
    <scope>NUCLEOTIDE SEQUENCE [LARGE SCALE GENOMIC DNA]</scope>
    <source>
        <strain evidence="6">TTIB1903HZAU</strain>
        <tissue evidence="6">Muscle</tissue>
    </source>
</reference>
<accession>A0A5A9NAY9</accession>
<dbReference type="GO" id="GO:0008270">
    <property type="term" value="F:zinc ion binding"/>
    <property type="evidence" value="ECO:0007669"/>
    <property type="project" value="UniProtKB-KW"/>
</dbReference>
<keyword evidence="3" id="KW-0862">Zinc</keyword>
<gene>
    <name evidence="6" type="ORF">E1301_Tti020753</name>
</gene>